<reference evidence="1 2" key="1">
    <citation type="journal article" date="2021" name="Plant Biotechnol. J.">
        <title>Multi-omics assisted identification of the key and species-specific regulatory components of drought-tolerant mechanisms in Gossypium stocksii.</title>
        <authorList>
            <person name="Yu D."/>
            <person name="Ke L."/>
            <person name="Zhang D."/>
            <person name="Wu Y."/>
            <person name="Sun Y."/>
            <person name="Mei J."/>
            <person name="Sun J."/>
            <person name="Sun Y."/>
        </authorList>
    </citation>
    <scope>NUCLEOTIDE SEQUENCE [LARGE SCALE GENOMIC DNA]</scope>
    <source>
        <strain evidence="2">cv. E1</strain>
        <tissue evidence="1">Leaf</tissue>
    </source>
</reference>
<protein>
    <submittedName>
        <fullName evidence="1">Uncharacterized protein</fullName>
    </submittedName>
</protein>
<accession>A0A9D3V6W1</accession>
<name>A0A9D3V6W1_9ROSI</name>
<dbReference type="AlphaFoldDB" id="A0A9D3V6W1"/>
<feature type="non-terminal residue" evidence="1">
    <location>
        <position position="56"/>
    </location>
</feature>
<comment type="caution">
    <text evidence="1">The sequence shown here is derived from an EMBL/GenBank/DDBJ whole genome shotgun (WGS) entry which is preliminary data.</text>
</comment>
<evidence type="ECO:0000313" key="1">
    <source>
        <dbReference type="EMBL" id="KAH1073271.1"/>
    </source>
</evidence>
<dbReference type="EMBL" id="JAIQCV010000008">
    <property type="protein sequence ID" value="KAH1073271.1"/>
    <property type="molecule type" value="Genomic_DNA"/>
</dbReference>
<proteinExistence type="predicted"/>
<keyword evidence="2" id="KW-1185">Reference proteome</keyword>
<organism evidence="1 2">
    <name type="scientific">Gossypium stocksii</name>
    <dbReference type="NCBI Taxonomy" id="47602"/>
    <lineage>
        <taxon>Eukaryota</taxon>
        <taxon>Viridiplantae</taxon>
        <taxon>Streptophyta</taxon>
        <taxon>Embryophyta</taxon>
        <taxon>Tracheophyta</taxon>
        <taxon>Spermatophyta</taxon>
        <taxon>Magnoliopsida</taxon>
        <taxon>eudicotyledons</taxon>
        <taxon>Gunneridae</taxon>
        <taxon>Pentapetalae</taxon>
        <taxon>rosids</taxon>
        <taxon>malvids</taxon>
        <taxon>Malvales</taxon>
        <taxon>Malvaceae</taxon>
        <taxon>Malvoideae</taxon>
        <taxon>Gossypium</taxon>
    </lineage>
</organism>
<gene>
    <name evidence="1" type="ORF">J1N35_025599</name>
</gene>
<dbReference type="Proteomes" id="UP000828251">
    <property type="component" value="Unassembled WGS sequence"/>
</dbReference>
<sequence>MTLSSQIGELRGNIIFDPGDHCSLSLLKRFELWTFAVQKYYFRIFHDSGLFPSRNK</sequence>
<evidence type="ECO:0000313" key="2">
    <source>
        <dbReference type="Proteomes" id="UP000828251"/>
    </source>
</evidence>